<feature type="domain" description="Glycosyltransferase 2-like" evidence="2">
    <location>
        <begin position="224"/>
        <end position="315"/>
    </location>
</feature>
<proteinExistence type="predicted"/>
<dbReference type="PANTHER" id="PTHR43685:SF2">
    <property type="entry name" value="GLYCOSYLTRANSFERASE 2-LIKE DOMAIN-CONTAINING PROTEIN"/>
    <property type="match status" value="1"/>
</dbReference>
<name>A0ABT8B787_9NEIS</name>
<dbReference type="GO" id="GO:0016757">
    <property type="term" value="F:glycosyltransferase activity"/>
    <property type="evidence" value="ECO:0007669"/>
    <property type="project" value="UniProtKB-KW"/>
</dbReference>
<comment type="caution">
    <text evidence="3">The sequence shown here is derived from an EMBL/GenBank/DDBJ whole genome shotgun (WGS) entry which is preliminary data.</text>
</comment>
<keyword evidence="1" id="KW-0175">Coiled coil</keyword>
<protein>
    <submittedName>
        <fullName evidence="3">Glycosyltransferase</fullName>
        <ecNumber evidence="3">2.4.-.-</ecNumber>
    </submittedName>
</protein>
<dbReference type="SUPFAM" id="SSF102588">
    <property type="entry name" value="LmbE-like"/>
    <property type="match status" value="1"/>
</dbReference>
<evidence type="ECO:0000259" key="2">
    <source>
        <dbReference type="Pfam" id="PF00535"/>
    </source>
</evidence>
<reference evidence="3" key="2">
    <citation type="submission" date="2023-06" db="EMBL/GenBank/DDBJ databases">
        <authorList>
            <person name="Lucena T."/>
            <person name="Sun Q."/>
        </authorList>
    </citation>
    <scope>NUCLEOTIDE SEQUENCE</scope>
    <source>
        <strain evidence="3">CECT 7703</strain>
    </source>
</reference>
<organism evidence="3 4">
    <name type="scientific">Chitinimonas viridis</name>
    <dbReference type="NCBI Taxonomy" id="664880"/>
    <lineage>
        <taxon>Bacteria</taxon>
        <taxon>Pseudomonadati</taxon>
        <taxon>Pseudomonadota</taxon>
        <taxon>Betaproteobacteria</taxon>
        <taxon>Neisseriales</taxon>
        <taxon>Chitinibacteraceae</taxon>
        <taxon>Chitinimonas</taxon>
    </lineage>
</organism>
<evidence type="ECO:0000313" key="4">
    <source>
        <dbReference type="Proteomes" id="UP001180081"/>
    </source>
</evidence>
<dbReference type="InterPro" id="IPR003737">
    <property type="entry name" value="GlcNAc_PI_deacetylase-related"/>
</dbReference>
<dbReference type="RefSeq" id="WP_290332826.1">
    <property type="nucleotide sequence ID" value="NZ_JAUFPU010000009.1"/>
</dbReference>
<dbReference type="SUPFAM" id="SSF53448">
    <property type="entry name" value="Nucleotide-diphospho-sugar transferases"/>
    <property type="match status" value="3"/>
</dbReference>
<dbReference type="PANTHER" id="PTHR43685">
    <property type="entry name" value="GLYCOSYLTRANSFERASE"/>
    <property type="match status" value="1"/>
</dbReference>
<dbReference type="EC" id="2.4.-.-" evidence="3"/>
<dbReference type="InterPro" id="IPR029044">
    <property type="entry name" value="Nucleotide-diphossugar_trans"/>
</dbReference>
<feature type="coiled-coil region" evidence="1">
    <location>
        <begin position="456"/>
        <end position="490"/>
    </location>
</feature>
<evidence type="ECO:0000313" key="3">
    <source>
        <dbReference type="EMBL" id="MDN3577364.1"/>
    </source>
</evidence>
<sequence length="1050" mass="116327">MADRILVFAPHPDDEVLGCGGLLAEAVRKGSKIRVVVMSDGEAGLPPTGKHHDRLAECRAGLALLGVDDIVFWHYPDGAVPMSGPIQAAYRDAVQVFRPHRLLLPAPSEQHEDHRRCSRGLLAALTGHWQGELWFYETIQANPSINRLLVLEDMDSKLAALRCHASQLCQYDYLRHVESLASLRGLAAGAAHAEAFLQFDWDGTPQRFFEHPPLLSVIIRASRNALLQHALSSLQRQRYPMLEVVLVWFGDDEPALAAFQTLELRIVPGVSNRSDNLNLGIASARGDYLAILDEDDVVYQDHYTQLIAELQQDSNVDAAYAGCQLRPCVLQGDTLQTGHVVATLNRPFNAARLLVGNYIPIHALVWRSALLKSQRFDSELGAYEDWDLFSRLVLAGRRFTHLDSISCEYRLLGDSLESDQRSNHQAKGYQPWQAVVQARIAGQLSGPQLAAIASLVDGLEQQRDAKDAALAEARHEQQQLATALERNREAQSWQTRSQTALGLPTGTTESAARLAGLVLTQGRPRFSIILPVYNTTAAILTQTLASVVNQHLADWELCLIDDGSSRAETLAVLDDFARDQAGNPRVRCRRRSEQGGIVAASNEGIQMAQGEWLVPLDHDDLLYPEALLEVALLLQAQPELQLIYSDSQTIDESGRALQVFRKPDWSPELLHSINYPNHLTLYRRERVLALGGYRQASHGAQDYDLLLRASSALAADQIAHLPKVLYDWRAVAGSLAHSRAAKPWAHDAALAAVQENLARLGIDDAQVGWDESYPGILADWPASGELVHVIIPTHSNMEGLQACMAGLLQATDYPQLHITIVANRCSETMLTAVAALAASDARISWERDDSPFNWAAINQRVAERSQAPLLLFLNDDVTVRHPEWLQRMARFMRLPGVGVVGATLFFPDGSLQHNGIETDPQWIAAELRSWGERYECLLNRNVSAATGACLLVRRDALLAAGGFDCRFAVNYNDVDFCLAVRQAGWRIVQAVDARLTHDASTTRGSTANDDPVWQAEAALMREKWGTQLRERYRSRYQVYLQGSRVLHVSV</sequence>
<dbReference type="InterPro" id="IPR050834">
    <property type="entry name" value="Glycosyltransf_2"/>
</dbReference>
<dbReference type="Gene3D" id="3.90.550.10">
    <property type="entry name" value="Spore Coat Polysaccharide Biosynthesis Protein SpsA, Chain A"/>
    <property type="match status" value="3"/>
</dbReference>
<dbReference type="EMBL" id="JAUFPU010000009">
    <property type="protein sequence ID" value="MDN3577364.1"/>
    <property type="molecule type" value="Genomic_DNA"/>
</dbReference>
<dbReference type="InterPro" id="IPR024078">
    <property type="entry name" value="LmbE-like_dom_sf"/>
</dbReference>
<dbReference type="Gene3D" id="3.40.50.10320">
    <property type="entry name" value="LmbE-like"/>
    <property type="match status" value="1"/>
</dbReference>
<keyword evidence="3" id="KW-0808">Transferase</keyword>
<dbReference type="Proteomes" id="UP001180081">
    <property type="component" value="Unassembled WGS sequence"/>
</dbReference>
<feature type="domain" description="Glycosyltransferase 2-like" evidence="2">
    <location>
        <begin position="527"/>
        <end position="677"/>
    </location>
</feature>
<dbReference type="Pfam" id="PF00535">
    <property type="entry name" value="Glycos_transf_2"/>
    <property type="match status" value="2"/>
</dbReference>
<keyword evidence="4" id="KW-1185">Reference proteome</keyword>
<dbReference type="InterPro" id="IPR001173">
    <property type="entry name" value="Glyco_trans_2-like"/>
</dbReference>
<accession>A0ABT8B787</accession>
<dbReference type="Pfam" id="PF13641">
    <property type="entry name" value="Glyco_tranf_2_3"/>
    <property type="match status" value="1"/>
</dbReference>
<evidence type="ECO:0000256" key="1">
    <source>
        <dbReference type="SAM" id="Coils"/>
    </source>
</evidence>
<keyword evidence="3" id="KW-0328">Glycosyltransferase</keyword>
<dbReference type="Pfam" id="PF02585">
    <property type="entry name" value="PIG-L"/>
    <property type="match status" value="1"/>
</dbReference>
<reference evidence="3" key="1">
    <citation type="journal article" date="2014" name="Int. J. Syst. Evol. Microbiol.">
        <title>Complete genome of a new Firmicutes species belonging to the dominant human colonic microbiota ('Ruminococcus bicirculans') reveals two chromosomes and a selective capacity to utilize plant glucans.</title>
        <authorList>
            <consortium name="NISC Comparative Sequencing Program"/>
            <person name="Wegmann U."/>
            <person name="Louis P."/>
            <person name="Goesmann A."/>
            <person name="Henrissat B."/>
            <person name="Duncan S.H."/>
            <person name="Flint H.J."/>
        </authorList>
    </citation>
    <scope>NUCLEOTIDE SEQUENCE</scope>
    <source>
        <strain evidence="3">CECT 7703</strain>
    </source>
</reference>
<gene>
    <name evidence="3" type="ORF">QWZ03_11365</name>
</gene>